<gene>
    <name evidence="2" type="ORF">BEMITA_LOCUS2347</name>
</gene>
<sequence length="838" mass="95214">MDVLVEWTNGTKNVVSSAELEAIPPAKTLSLKTGSRVRMNYKGKYYPGTVVATEDDEESLNLSPYHQNSSDSDDDLPLANFAVFDKKNKSCHNSESPSRENILEKSCLSEKSPSSVQDEIANRPDSSEPIPCVVCGREIFAACVNCSAVVCYDHFFEENVDCAEEHISLAIIRSNLENNLPANSEPESCVVCGREKFEKCGICSAVLCFDHAFEENVDCAEVHLGGCLLRELSTPEPIQVPEDYIVEGSQKEGTSTKRKCTPKKKRAKRMRNSGGEYVSPNTGKIVSAKKLGPKCNGKCDKFGKSCNSFSDLNRENLFQAFYKRGDIQTQRCFILKHVTMYDKKADTKSCAETPSRRSKSLHYRLPFDGGSVLVCKKMFLNTLCVSEKFVRVTLSKVNENGVLEEENRGGRVNSLAKTDAIKRKSVVTHIERFPRVESHYCRSSTQREYLHPDLSLPKMYQLYLQDKPDDEPIAKFELYKRVFKSMNLSFHRPKKDQCSLCMTFKTGDEKVKESLKETYDLHEAEKIQIRKIKQKCKEESQKENSKQGSACFDLQQVIYLPISKEGALYYKRRFSVYNFTIYDLATKNCFCFLWNESESKRGSSEIATCVYKFLQAQDVEQKQCVNLFADGCSGQNKNTIIAAMLIYFVRKSKNVNEINLRFFEPYHGQNEGDSAHSAIGSAIKASGDLFIPSQLPPILRLARRKNPYSVETLSFKDFLGFKLLSKELRILNARDNDINWTEIVELRVTKQEPQKVFFKNSHLDKTYLSINLKRNSVRQKAKVSFPRLKELNKNSRPIPKEKYDDLISLCTGDTPLIRNPEHVSFYTSLQSGKIAKKG</sequence>
<dbReference type="AlphaFoldDB" id="A0A9P0A2D5"/>
<feature type="region of interest" description="Disordered" evidence="1">
    <location>
        <begin position="89"/>
        <end position="126"/>
    </location>
</feature>
<dbReference type="Proteomes" id="UP001152759">
    <property type="component" value="Chromosome 10"/>
</dbReference>
<reference evidence="2" key="1">
    <citation type="submission" date="2021-12" db="EMBL/GenBank/DDBJ databases">
        <authorList>
            <person name="King R."/>
        </authorList>
    </citation>
    <scope>NUCLEOTIDE SEQUENCE</scope>
</reference>
<dbReference type="PANTHER" id="PTHR10773:SF19">
    <property type="match status" value="1"/>
</dbReference>
<name>A0A9P0A2D5_BEMTA</name>
<evidence type="ECO:0000313" key="2">
    <source>
        <dbReference type="EMBL" id="CAH0382849.1"/>
    </source>
</evidence>
<evidence type="ECO:0000256" key="1">
    <source>
        <dbReference type="SAM" id="MobiDB-lite"/>
    </source>
</evidence>
<dbReference type="EMBL" id="OU963871">
    <property type="protein sequence ID" value="CAH0382849.1"/>
    <property type="molecule type" value="Genomic_DNA"/>
</dbReference>
<evidence type="ECO:0000313" key="3">
    <source>
        <dbReference type="Proteomes" id="UP001152759"/>
    </source>
</evidence>
<proteinExistence type="predicted"/>
<accession>A0A9P0A2D5</accession>
<dbReference type="PANTHER" id="PTHR10773">
    <property type="entry name" value="DNA-DIRECTED RNA POLYMERASES I, II, AND III SUBUNIT RPABC2"/>
    <property type="match status" value="1"/>
</dbReference>
<protein>
    <submittedName>
        <fullName evidence="2">Uncharacterized protein</fullName>
    </submittedName>
</protein>
<keyword evidence="3" id="KW-1185">Reference proteome</keyword>
<organism evidence="2 3">
    <name type="scientific">Bemisia tabaci</name>
    <name type="common">Sweetpotato whitefly</name>
    <name type="synonym">Aleurodes tabaci</name>
    <dbReference type="NCBI Taxonomy" id="7038"/>
    <lineage>
        <taxon>Eukaryota</taxon>
        <taxon>Metazoa</taxon>
        <taxon>Ecdysozoa</taxon>
        <taxon>Arthropoda</taxon>
        <taxon>Hexapoda</taxon>
        <taxon>Insecta</taxon>
        <taxon>Pterygota</taxon>
        <taxon>Neoptera</taxon>
        <taxon>Paraneoptera</taxon>
        <taxon>Hemiptera</taxon>
        <taxon>Sternorrhyncha</taxon>
        <taxon>Aleyrodoidea</taxon>
        <taxon>Aleyrodidae</taxon>
        <taxon>Aleyrodinae</taxon>
        <taxon>Bemisia</taxon>
    </lineage>
</organism>